<reference evidence="1 2" key="1">
    <citation type="journal article" date="2020" name="Cell">
        <title>Large-Scale Comparative Analyses of Tick Genomes Elucidate Their Genetic Diversity and Vector Capacities.</title>
        <authorList>
            <consortium name="Tick Genome and Microbiome Consortium (TIGMIC)"/>
            <person name="Jia N."/>
            <person name="Wang J."/>
            <person name="Shi W."/>
            <person name="Du L."/>
            <person name="Sun Y."/>
            <person name="Zhan W."/>
            <person name="Jiang J.F."/>
            <person name="Wang Q."/>
            <person name="Zhang B."/>
            <person name="Ji P."/>
            <person name="Bell-Sakyi L."/>
            <person name="Cui X.M."/>
            <person name="Yuan T.T."/>
            <person name="Jiang B.G."/>
            <person name="Yang W.F."/>
            <person name="Lam T.T."/>
            <person name="Chang Q.C."/>
            <person name="Ding S.J."/>
            <person name="Wang X.J."/>
            <person name="Zhu J.G."/>
            <person name="Ruan X.D."/>
            <person name="Zhao L."/>
            <person name="Wei J.T."/>
            <person name="Ye R.Z."/>
            <person name="Que T.C."/>
            <person name="Du C.H."/>
            <person name="Zhou Y.H."/>
            <person name="Cheng J.X."/>
            <person name="Dai P.F."/>
            <person name="Guo W.B."/>
            <person name="Han X.H."/>
            <person name="Huang E.J."/>
            <person name="Li L.F."/>
            <person name="Wei W."/>
            <person name="Gao Y.C."/>
            <person name="Liu J.Z."/>
            <person name="Shao H.Z."/>
            <person name="Wang X."/>
            <person name="Wang C.C."/>
            <person name="Yang T.C."/>
            <person name="Huo Q.B."/>
            <person name="Li W."/>
            <person name="Chen H.Y."/>
            <person name="Chen S.E."/>
            <person name="Zhou L.G."/>
            <person name="Ni X.B."/>
            <person name="Tian J.H."/>
            <person name="Sheng Y."/>
            <person name="Liu T."/>
            <person name="Pan Y.S."/>
            <person name="Xia L.Y."/>
            <person name="Li J."/>
            <person name="Zhao F."/>
            <person name="Cao W.C."/>
        </authorList>
    </citation>
    <scope>NUCLEOTIDE SEQUENCE [LARGE SCALE GENOMIC DNA]</scope>
    <source>
        <strain evidence="1">Iper-2018</strain>
    </source>
</reference>
<organism evidence="1 2">
    <name type="scientific">Ixodes persulcatus</name>
    <name type="common">Taiga tick</name>
    <dbReference type="NCBI Taxonomy" id="34615"/>
    <lineage>
        <taxon>Eukaryota</taxon>
        <taxon>Metazoa</taxon>
        <taxon>Ecdysozoa</taxon>
        <taxon>Arthropoda</taxon>
        <taxon>Chelicerata</taxon>
        <taxon>Arachnida</taxon>
        <taxon>Acari</taxon>
        <taxon>Parasitiformes</taxon>
        <taxon>Ixodida</taxon>
        <taxon>Ixodoidea</taxon>
        <taxon>Ixodidae</taxon>
        <taxon>Ixodinae</taxon>
        <taxon>Ixodes</taxon>
    </lineage>
</organism>
<accession>A0AC60PQH0</accession>
<feature type="non-terminal residue" evidence="1">
    <location>
        <position position="72"/>
    </location>
</feature>
<dbReference type="Proteomes" id="UP000805193">
    <property type="component" value="Unassembled WGS sequence"/>
</dbReference>
<keyword evidence="2" id="KW-1185">Reference proteome</keyword>
<dbReference type="EMBL" id="JABSTQ010010134">
    <property type="protein sequence ID" value="KAG0423194.1"/>
    <property type="molecule type" value="Genomic_DNA"/>
</dbReference>
<evidence type="ECO:0000313" key="2">
    <source>
        <dbReference type="Proteomes" id="UP000805193"/>
    </source>
</evidence>
<name>A0AC60PQH0_IXOPE</name>
<feature type="non-terminal residue" evidence="1">
    <location>
        <position position="1"/>
    </location>
</feature>
<proteinExistence type="predicted"/>
<comment type="caution">
    <text evidence="1">The sequence shown here is derived from an EMBL/GenBank/DDBJ whole genome shotgun (WGS) entry which is preliminary data.</text>
</comment>
<evidence type="ECO:0000313" key="1">
    <source>
        <dbReference type="EMBL" id="KAG0423194.1"/>
    </source>
</evidence>
<gene>
    <name evidence="1" type="ORF">HPB47_001020</name>
</gene>
<protein>
    <submittedName>
        <fullName evidence="1">Uncharacterized protein</fullName>
    </submittedName>
</protein>
<sequence length="72" mass="8658">RRDRWCSRTYTVFRTMLRMLRGGMTYRWCLRLPPNYFNCVRGSESRGRGRRERLRRATWLSTVTGAAALQRS</sequence>